<name>A0ABS4DVL4_9HYPH</name>
<keyword evidence="1" id="KW-1133">Transmembrane helix</keyword>
<evidence type="ECO:0000313" key="3">
    <source>
        <dbReference type="Proteomes" id="UP000759443"/>
    </source>
</evidence>
<keyword evidence="3" id="KW-1185">Reference proteome</keyword>
<keyword evidence="1" id="KW-0472">Membrane</keyword>
<sequence>MILSVPAIAAISLGLSGLNAFFGKNRLKLITRKLLYLVVGFFLLFVVLMAVDLAGYEFIR</sequence>
<protein>
    <submittedName>
        <fullName evidence="2">Uncharacterized protein</fullName>
    </submittedName>
</protein>
<organism evidence="2 3">
    <name type="scientific">Rhizobium halophytocola</name>
    <dbReference type="NCBI Taxonomy" id="735519"/>
    <lineage>
        <taxon>Bacteria</taxon>
        <taxon>Pseudomonadati</taxon>
        <taxon>Pseudomonadota</taxon>
        <taxon>Alphaproteobacteria</taxon>
        <taxon>Hyphomicrobiales</taxon>
        <taxon>Rhizobiaceae</taxon>
        <taxon>Rhizobium/Agrobacterium group</taxon>
        <taxon>Rhizobium</taxon>
    </lineage>
</organism>
<proteinExistence type="predicted"/>
<reference evidence="2 3" key="1">
    <citation type="submission" date="2021-03" db="EMBL/GenBank/DDBJ databases">
        <title>Genomic Encyclopedia of Type Strains, Phase IV (KMG-IV): sequencing the most valuable type-strain genomes for metagenomic binning, comparative biology and taxonomic classification.</title>
        <authorList>
            <person name="Goeker M."/>
        </authorList>
    </citation>
    <scope>NUCLEOTIDE SEQUENCE [LARGE SCALE GENOMIC DNA]</scope>
    <source>
        <strain evidence="2 3">DSM 21600</strain>
    </source>
</reference>
<feature type="transmembrane region" description="Helical" evidence="1">
    <location>
        <begin position="6"/>
        <end position="22"/>
    </location>
</feature>
<accession>A0ABS4DVL4</accession>
<dbReference type="EMBL" id="JAGGJU010000003">
    <property type="protein sequence ID" value="MBP1849737.1"/>
    <property type="molecule type" value="Genomic_DNA"/>
</dbReference>
<feature type="transmembrane region" description="Helical" evidence="1">
    <location>
        <begin position="34"/>
        <end position="56"/>
    </location>
</feature>
<dbReference type="RefSeq" id="WP_209943093.1">
    <property type="nucleotide sequence ID" value="NZ_JAGGJU010000003.1"/>
</dbReference>
<dbReference type="Proteomes" id="UP000759443">
    <property type="component" value="Unassembled WGS sequence"/>
</dbReference>
<evidence type="ECO:0000256" key="1">
    <source>
        <dbReference type="SAM" id="Phobius"/>
    </source>
</evidence>
<evidence type="ECO:0000313" key="2">
    <source>
        <dbReference type="EMBL" id="MBP1849737.1"/>
    </source>
</evidence>
<gene>
    <name evidence="2" type="ORF">J2Z17_001158</name>
</gene>
<keyword evidence="1" id="KW-0812">Transmembrane</keyword>
<comment type="caution">
    <text evidence="2">The sequence shown here is derived from an EMBL/GenBank/DDBJ whole genome shotgun (WGS) entry which is preliminary data.</text>
</comment>